<sequence>MGSGAEWALLLCVTIFYAFGGAGAHLNVRCTTSSNEPGRCKHSRDCPAPSEPNTPQSRFLGLSIKLNLQSLSCGIIYICCPEKYLFPQKYPLIPSTPKPSRDHNGITHPVYINNGQTNGGVGDSNQNHNNQNQNGNSNNPGPNYNPNPINQQIPTTRRPSIPSTPETYTNYYSSPSTPQNVENNEPWPTVSTYSIVYPSTSKRPQSNAQIITTTTKPSTSSANFDDVQSSENLLPSKCGIGSPDRIVGGSATAMREYPWMVALEFRTPKEDKKMACGGSLITNQHILTAAHCIKGLSIPRGWSLVSVRLGEWDTRTNPDCNADTCANQYESIPVKEAIVHELYDPIAQHNDIGIIFMDRPVEFSHDIKPICLPTNDGILPKLTVAGWGRNETSEYSEKLLQVRVPHVSLQSCGAIYKDRNTPVKLTDDQLCAGGEESKDSCVGDSGGPLMQISPKDPKYYVVGVVSFGPRICGTAGWPGVYTNVYKYKPWLLEKIKETNSFKDEISPNPVKDNPDVDNSHFVFPEDFQRSSRNEEE</sequence>
<organism evidence="1 2">
    <name type="scientific">Eretmocerus hayati</name>
    <dbReference type="NCBI Taxonomy" id="131215"/>
    <lineage>
        <taxon>Eukaryota</taxon>
        <taxon>Metazoa</taxon>
        <taxon>Ecdysozoa</taxon>
        <taxon>Arthropoda</taxon>
        <taxon>Hexapoda</taxon>
        <taxon>Insecta</taxon>
        <taxon>Pterygota</taxon>
        <taxon>Neoptera</taxon>
        <taxon>Endopterygota</taxon>
        <taxon>Hymenoptera</taxon>
        <taxon>Apocrita</taxon>
        <taxon>Proctotrupomorpha</taxon>
        <taxon>Chalcidoidea</taxon>
        <taxon>Aphelinidae</taxon>
        <taxon>Aphelininae</taxon>
        <taxon>Eretmocerus</taxon>
    </lineage>
</organism>
<name>A0ACC2NBJ8_9HYME</name>
<reference evidence="1" key="1">
    <citation type="submission" date="2023-04" db="EMBL/GenBank/DDBJ databases">
        <title>A chromosome-level genome assembly of the parasitoid wasp Eretmocerus hayati.</title>
        <authorList>
            <person name="Zhong Y."/>
            <person name="Liu S."/>
            <person name="Liu Y."/>
        </authorList>
    </citation>
    <scope>NUCLEOTIDE SEQUENCE</scope>
    <source>
        <strain evidence="1">ZJU_SS_LIU_2023</strain>
    </source>
</reference>
<dbReference type="EMBL" id="CM056744">
    <property type="protein sequence ID" value="KAJ8668467.1"/>
    <property type="molecule type" value="Genomic_DNA"/>
</dbReference>
<proteinExistence type="predicted"/>
<protein>
    <submittedName>
        <fullName evidence="1">Uncharacterized protein</fullName>
    </submittedName>
</protein>
<keyword evidence="2" id="KW-1185">Reference proteome</keyword>
<evidence type="ECO:0000313" key="1">
    <source>
        <dbReference type="EMBL" id="KAJ8668467.1"/>
    </source>
</evidence>
<evidence type="ECO:0000313" key="2">
    <source>
        <dbReference type="Proteomes" id="UP001239111"/>
    </source>
</evidence>
<gene>
    <name evidence="1" type="ORF">QAD02_010130</name>
</gene>
<accession>A0ACC2NBJ8</accession>
<comment type="caution">
    <text evidence="1">The sequence shown here is derived from an EMBL/GenBank/DDBJ whole genome shotgun (WGS) entry which is preliminary data.</text>
</comment>
<dbReference type="Proteomes" id="UP001239111">
    <property type="component" value="Chromosome 4"/>
</dbReference>